<protein>
    <submittedName>
        <fullName evidence="1">Uncharacterized protein</fullName>
    </submittedName>
</protein>
<accession>A0A0B7F422</accession>
<dbReference type="EMBL" id="LN679204">
    <property type="protein sequence ID" value="CEL52816.1"/>
    <property type="molecule type" value="Genomic_DNA"/>
</dbReference>
<dbReference type="AlphaFoldDB" id="A0A0B7F422"/>
<evidence type="ECO:0000313" key="2">
    <source>
        <dbReference type="Proteomes" id="UP000059188"/>
    </source>
</evidence>
<proteinExistence type="predicted"/>
<evidence type="ECO:0000313" key="1">
    <source>
        <dbReference type="EMBL" id="CEL52816.1"/>
    </source>
</evidence>
<sequence length="111" mass="12560">MKDIIRSPQDHLRPPGANERFLAPLANLKSEQEQYIDLRWVKIVVQIQVENVDGSKTYPIRDVLEAPSTQSRTETLNVRIWFDLREPASGPAPNLWLQAGLSGFPGINLVK</sequence>
<dbReference type="Proteomes" id="UP000059188">
    <property type="component" value="Unassembled WGS sequence"/>
</dbReference>
<keyword evidence="2" id="KW-1185">Reference proteome</keyword>
<name>A0A0B7F422_THACB</name>
<gene>
    <name evidence="1" type="ORF">RSOLAG1IB_11161</name>
</gene>
<organism evidence="1 2">
    <name type="scientific">Thanatephorus cucumeris (strain AG1-IB / isolate 7/3/14)</name>
    <name type="common">Lettuce bottom rot fungus</name>
    <name type="synonym">Rhizoctonia solani</name>
    <dbReference type="NCBI Taxonomy" id="1108050"/>
    <lineage>
        <taxon>Eukaryota</taxon>
        <taxon>Fungi</taxon>
        <taxon>Dikarya</taxon>
        <taxon>Basidiomycota</taxon>
        <taxon>Agaricomycotina</taxon>
        <taxon>Agaricomycetes</taxon>
        <taxon>Cantharellales</taxon>
        <taxon>Ceratobasidiaceae</taxon>
        <taxon>Rhizoctonia</taxon>
        <taxon>Rhizoctonia solani AG-1</taxon>
    </lineage>
</organism>
<reference evidence="1 2" key="1">
    <citation type="submission" date="2014-11" db="EMBL/GenBank/DDBJ databases">
        <authorList>
            <person name="Wibberg Daniel"/>
        </authorList>
    </citation>
    <scope>NUCLEOTIDE SEQUENCE [LARGE SCALE GENOMIC DNA]</scope>
    <source>
        <strain evidence="1">Rhizoctonia solani AG1-IB 7/3/14</strain>
    </source>
</reference>